<evidence type="ECO:0000313" key="1">
    <source>
        <dbReference type="EMBL" id="CAD2176723.1"/>
    </source>
</evidence>
<reference evidence="1 2" key="1">
    <citation type="submission" date="2020-08" db="EMBL/GenBank/DDBJ databases">
        <authorList>
            <person name="Koutsovoulos G."/>
            <person name="Danchin GJ E."/>
        </authorList>
    </citation>
    <scope>NUCLEOTIDE SEQUENCE [LARGE SCALE GENOMIC DNA]</scope>
</reference>
<accession>A0A6V7VP87</accession>
<comment type="caution">
    <text evidence="1">The sequence shown here is derived from an EMBL/GenBank/DDBJ whole genome shotgun (WGS) entry which is preliminary data.</text>
</comment>
<name>A0A6V7VP87_MELEN</name>
<proteinExistence type="predicted"/>
<evidence type="ECO:0000313" key="2">
    <source>
        <dbReference type="Proteomes" id="UP000580250"/>
    </source>
</evidence>
<gene>
    <name evidence="1" type="ORF">MENT_LOCUS28554</name>
</gene>
<dbReference type="AlphaFoldDB" id="A0A6V7VP87"/>
<sequence>MRPPYCGGRIYIHSPWHENEGFKNIHSLTKSPLTEGPLTKSIDGKTFDGKSFDEKSCHRHLL</sequence>
<protein>
    <submittedName>
        <fullName evidence="1">Uncharacterized protein</fullName>
    </submittedName>
</protein>
<organism evidence="1 2">
    <name type="scientific">Meloidogyne enterolobii</name>
    <name type="common">Root-knot nematode worm</name>
    <name type="synonym">Meloidogyne mayaguensis</name>
    <dbReference type="NCBI Taxonomy" id="390850"/>
    <lineage>
        <taxon>Eukaryota</taxon>
        <taxon>Metazoa</taxon>
        <taxon>Ecdysozoa</taxon>
        <taxon>Nematoda</taxon>
        <taxon>Chromadorea</taxon>
        <taxon>Rhabditida</taxon>
        <taxon>Tylenchina</taxon>
        <taxon>Tylenchomorpha</taxon>
        <taxon>Tylenchoidea</taxon>
        <taxon>Meloidogynidae</taxon>
        <taxon>Meloidogyninae</taxon>
        <taxon>Meloidogyne</taxon>
    </lineage>
</organism>
<dbReference type="Proteomes" id="UP000580250">
    <property type="component" value="Unassembled WGS sequence"/>
</dbReference>
<dbReference type="EMBL" id="CAJEWN010000282">
    <property type="protein sequence ID" value="CAD2176723.1"/>
    <property type="molecule type" value="Genomic_DNA"/>
</dbReference>